<dbReference type="EMBL" id="LQOV01000015">
    <property type="protein sequence ID" value="ORV52462.1"/>
    <property type="molecule type" value="Genomic_DNA"/>
</dbReference>
<evidence type="ECO:0000313" key="3">
    <source>
        <dbReference type="EMBL" id="ORV52462.1"/>
    </source>
</evidence>
<evidence type="ECO:0000313" key="4">
    <source>
        <dbReference type="Proteomes" id="UP000193010"/>
    </source>
</evidence>
<reference evidence="3 4" key="1">
    <citation type="submission" date="2016-01" db="EMBL/GenBank/DDBJ databases">
        <title>The new phylogeny of the genus Mycobacterium.</title>
        <authorList>
            <person name="Tarcisio F."/>
            <person name="Conor M."/>
            <person name="Antonella G."/>
            <person name="Elisabetta G."/>
            <person name="Giulia F.S."/>
            <person name="Sara T."/>
            <person name="Anna F."/>
            <person name="Clotilde B."/>
            <person name="Roberto B."/>
            <person name="Veronica D.S."/>
            <person name="Fabio R."/>
            <person name="Monica P."/>
            <person name="Olivier J."/>
            <person name="Enrico T."/>
            <person name="Nicola S."/>
        </authorList>
    </citation>
    <scope>NUCLEOTIDE SEQUENCE [LARGE SCALE GENOMIC DNA]</scope>
    <source>
        <strain evidence="3 4">DSM 44852</strain>
    </source>
</reference>
<name>A0A1X1U6I8_MYCFL</name>
<comment type="caution">
    <text evidence="3">The sequence shown here is derived from an EMBL/GenBank/DDBJ whole genome shotgun (WGS) entry which is preliminary data.</text>
</comment>
<evidence type="ECO:0000256" key="2">
    <source>
        <dbReference type="SAM" id="SignalP"/>
    </source>
</evidence>
<keyword evidence="4" id="KW-1185">Reference proteome</keyword>
<gene>
    <name evidence="3" type="ORF">AWC05_23520</name>
</gene>
<evidence type="ECO:0000256" key="1">
    <source>
        <dbReference type="SAM" id="MobiDB-lite"/>
    </source>
</evidence>
<feature type="compositionally biased region" description="Pro residues" evidence="1">
    <location>
        <begin position="171"/>
        <end position="180"/>
    </location>
</feature>
<dbReference type="RefSeq" id="WP_085222594.1">
    <property type="nucleotide sequence ID" value="NZ_AP022576.1"/>
</dbReference>
<organism evidence="3 4">
    <name type="scientific">Mycobacterium florentinum</name>
    <dbReference type="NCBI Taxonomy" id="292462"/>
    <lineage>
        <taxon>Bacteria</taxon>
        <taxon>Bacillati</taxon>
        <taxon>Actinomycetota</taxon>
        <taxon>Actinomycetes</taxon>
        <taxon>Mycobacteriales</taxon>
        <taxon>Mycobacteriaceae</taxon>
        <taxon>Mycobacterium</taxon>
        <taxon>Mycobacterium simiae complex</taxon>
    </lineage>
</organism>
<evidence type="ECO:0008006" key="5">
    <source>
        <dbReference type="Google" id="ProtNLM"/>
    </source>
</evidence>
<accession>A0A1X1U6I8</accession>
<keyword evidence="2" id="KW-0732">Signal</keyword>
<dbReference type="STRING" id="292462.AWC05_23520"/>
<feature type="chain" id="PRO_5038445732" description="Beta-xylosidase" evidence="2">
    <location>
        <begin position="24"/>
        <end position="180"/>
    </location>
</feature>
<feature type="signal peptide" evidence="2">
    <location>
        <begin position="1"/>
        <end position="23"/>
    </location>
</feature>
<dbReference type="AlphaFoldDB" id="A0A1X1U6I8"/>
<protein>
    <recommendedName>
        <fullName evidence="5">Beta-xylosidase</fullName>
    </recommendedName>
</protein>
<dbReference type="OrthoDB" id="4753900at2"/>
<feature type="region of interest" description="Disordered" evidence="1">
    <location>
        <begin position="153"/>
        <end position="180"/>
    </location>
</feature>
<sequence>MTIFDRFNIGVVASAGLCGAAIALSPDAAAVPYMTGGGACMYGQAGEVPAAGGPVGAAGAGAAAAPCAAPLTDMAGVPMVVPGPGIVPVPAGAPLIALGPPIPPVPLGAPLPLGAPPVPIAAPLPLGAPLVALGGVADGIPVAPLIDMSGVKDAPTGPAPTGGPVAGQPVSPGPSPVHGG</sequence>
<proteinExistence type="predicted"/>
<dbReference type="Proteomes" id="UP000193010">
    <property type="component" value="Unassembled WGS sequence"/>
</dbReference>